<dbReference type="InterPro" id="IPR007197">
    <property type="entry name" value="rSAM"/>
</dbReference>
<dbReference type="SFLD" id="SFLDG01082">
    <property type="entry name" value="B12-binding_domain_containing"/>
    <property type="match status" value="1"/>
</dbReference>
<dbReference type="Gene3D" id="3.40.50.280">
    <property type="entry name" value="Cobalamin-binding domain"/>
    <property type="match status" value="1"/>
</dbReference>
<dbReference type="InterPro" id="IPR034466">
    <property type="entry name" value="Methyltransferase_Class_B"/>
</dbReference>
<dbReference type="InterPro" id="IPR006638">
    <property type="entry name" value="Elp3/MiaA/NifB-like_rSAM"/>
</dbReference>
<dbReference type="GO" id="GO:0003824">
    <property type="term" value="F:catalytic activity"/>
    <property type="evidence" value="ECO:0007669"/>
    <property type="project" value="InterPro"/>
</dbReference>
<feature type="domain" description="B12-binding" evidence="6">
    <location>
        <begin position="2"/>
        <end position="178"/>
    </location>
</feature>
<dbReference type="PANTHER" id="PTHR43409">
    <property type="entry name" value="ANAEROBIC MAGNESIUM-PROTOPORPHYRIN IX MONOMETHYL ESTER CYCLASE-RELATED"/>
    <property type="match status" value="1"/>
</dbReference>
<dbReference type="InterPro" id="IPR036724">
    <property type="entry name" value="Cobalamin-bd_sf"/>
</dbReference>
<dbReference type="SUPFAM" id="SSF102114">
    <property type="entry name" value="Radical SAM enzymes"/>
    <property type="match status" value="1"/>
</dbReference>
<dbReference type="PROSITE" id="PS51332">
    <property type="entry name" value="B12_BINDING"/>
    <property type="match status" value="1"/>
</dbReference>
<dbReference type="SFLD" id="SFLDG01123">
    <property type="entry name" value="methyltransferase_(Class_B)"/>
    <property type="match status" value="1"/>
</dbReference>
<sequence>MVDILLIQPPMADYYRTAKRTIPYGLACIAAAASQKGFSVAILDAMATAKSRVVSPPDSLAHLGPFYGRADRSPMALFHHYRHFGYSLEHIGRQVKASGAFLVGIASLFTAYSDMALAVARTVKANLPGCTVVLGGHHPTALPETVLAEPSVDLVIRGEGETALPALAEALRAGASLDGVPGICYRHPDGSLTVNAPTLVAEPDRMPVPAFDLIRRKFYRRHGLDSLVVTAGRGCPLACSYCATSVHSWMGFRKRSVPAVLTEIRAASAGRRVGFIDFEDENLTMDRAWFLDLMAGIGDIFGDHRPELRAMNGLFPPSLDETVVRAMKTVGFTALNLSLGSADREQLRRFHRPDVRAAFDRALQYGRREGLSAVGYIIVGAPDQDPLTSVDDLLFLARRPVLAGVSVFYPAPGSVDYRLCNDLGLLPDTFAAMRATALPIEQRTSRTDSVTLLRLGRILNFIKALLAADIPVPPASLIDARVDPSLDRQALGRKLLAAFLNDGSIRGVDADGTVYRHRVSTRLCQHFLEGLQDGPVSAA</sequence>
<dbReference type="InterPro" id="IPR006158">
    <property type="entry name" value="Cobalamin-bd"/>
</dbReference>
<evidence type="ECO:0000313" key="9">
    <source>
        <dbReference type="Proteomes" id="UP000425960"/>
    </source>
</evidence>
<dbReference type="SUPFAM" id="SSF52242">
    <property type="entry name" value="Cobalamin (vitamin B12)-binding domain"/>
    <property type="match status" value="1"/>
</dbReference>
<keyword evidence="2" id="KW-0949">S-adenosyl-L-methionine</keyword>
<reference evidence="8 9" key="1">
    <citation type="submission" date="2019-11" db="EMBL/GenBank/DDBJ databases">
        <title>Comparative genomics of hydrocarbon-degrading Desulfosarcina strains.</title>
        <authorList>
            <person name="Watanabe M."/>
            <person name="Kojima H."/>
            <person name="Fukui M."/>
        </authorList>
    </citation>
    <scope>NUCLEOTIDE SEQUENCE [LARGE SCALE GENOMIC DNA]</scope>
    <source>
        <strain evidence="8 9">28bB2T</strain>
    </source>
</reference>
<dbReference type="InterPro" id="IPR051198">
    <property type="entry name" value="BchE-like"/>
</dbReference>
<dbReference type="AlphaFoldDB" id="A0A5K7ZI69"/>
<comment type="cofactor">
    <cofactor evidence="1">
        <name>[4Fe-4S] cluster</name>
        <dbReference type="ChEBI" id="CHEBI:49883"/>
    </cofactor>
</comment>
<dbReference type="Proteomes" id="UP000425960">
    <property type="component" value="Chromosome"/>
</dbReference>
<evidence type="ECO:0000256" key="5">
    <source>
        <dbReference type="ARBA" id="ARBA00023014"/>
    </source>
</evidence>
<evidence type="ECO:0000256" key="1">
    <source>
        <dbReference type="ARBA" id="ARBA00001966"/>
    </source>
</evidence>
<dbReference type="RefSeq" id="WP_155322480.1">
    <property type="nucleotide sequence ID" value="NZ_AP021876.1"/>
</dbReference>
<dbReference type="Gene3D" id="3.80.30.20">
    <property type="entry name" value="tm_1862 like domain"/>
    <property type="match status" value="1"/>
</dbReference>
<accession>A0A5K7ZI69</accession>
<dbReference type="CDD" id="cd01335">
    <property type="entry name" value="Radical_SAM"/>
    <property type="match status" value="1"/>
</dbReference>
<proteinExistence type="predicted"/>
<feature type="domain" description="Radical SAM core" evidence="7">
    <location>
        <begin position="221"/>
        <end position="448"/>
    </location>
</feature>
<dbReference type="GO" id="GO:0046872">
    <property type="term" value="F:metal ion binding"/>
    <property type="evidence" value="ECO:0007669"/>
    <property type="project" value="UniProtKB-KW"/>
</dbReference>
<name>A0A5K7ZI69_9BACT</name>
<keyword evidence="4" id="KW-0408">Iron</keyword>
<evidence type="ECO:0000313" key="8">
    <source>
        <dbReference type="EMBL" id="BBO81898.1"/>
    </source>
</evidence>
<dbReference type="Pfam" id="PF04055">
    <property type="entry name" value="Radical_SAM"/>
    <property type="match status" value="1"/>
</dbReference>
<evidence type="ECO:0000256" key="2">
    <source>
        <dbReference type="ARBA" id="ARBA00022691"/>
    </source>
</evidence>
<dbReference type="PANTHER" id="PTHR43409:SF16">
    <property type="entry name" value="SLR0320 PROTEIN"/>
    <property type="match status" value="1"/>
</dbReference>
<dbReference type="Pfam" id="PF02310">
    <property type="entry name" value="B12-binding"/>
    <property type="match status" value="1"/>
</dbReference>
<dbReference type="CDD" id="cd02068">
    <property type="entry name" value="radical_SAM_B12_BD"/>
    <property type="match status" value="1"/>
</dbReference>
<gene>
    <name evidence="8" type="ORF">DSCO28_24640</name>
</gene>
<evidence type="ECO:0000256" key="3">
    <source>
        <dbReference type="ARBA" id="ARBA00022723"/>
    </source>
</evidence>
<protein>
    <submittedName>
        <fullName evidence="8">B12-binding domain-containing radical SAM protein</fullName>
    </submittedName>
</protein>
<evidence type="ECO:0000259" key="6">
    <source>
        <dbReference type="PROSITE" id="PS51332"/>
    </source>
</evidence>
<dbReference type="GO" id="GO:0051539">
    <property type="term" value="F:4 iron, 4 sulfur cluster binding"/>
    <property type="evidence" value="ECO:0007669"/>
    <property type="project" value="UniProtKB-KW"/>
</dbReference>
<dbReference type="InterPro" id="IPR058240">
    <property type="entry name" value="rSAM_sf"/>
</dbReference>
<dbReference type="SFLD" id="SFLDS00029">
    <property type="entry name" value="Radical_SAM"/>
    <property type="match status" value="1"/>
</dbReference>
<dbReference type="InterPro" id="IPR023404">
    <property type="entry name" value="rSAM_horseshoe"/>
</dbReference>
<evidence type="ECO:0000259" key="7">
    <source>
        <dbReference type="PROSITE" id="PS51918"/>
    </source>
</evidence>
<dbReference type="PROSITE" id="PS51918">
    <property type="entry name" value="RADICAL_SAM"/>
    <property type="match status" value="1"/>
</dbReference>
<keyword evidence="3" id="KW-0479">Metal-binding</keyword>
<dbReference type="EMBL" id="AP021876">
    <property type="protein sequence ID" value="BBO81898.1"/>
    <property type="molecule type" value="Genomic_DNA"/>
</dbReference>
<evidence type="ECO:0000256" key="4">
    <source>
        <dbReference type="ARBA" id="ARBA00023004"/>
    </source>
</evidence>
<dbReference type="SMART" id="SM00729">
    <property type="entry name" value="Elp3"/>
    <property type="match status" value="1"/>
</dbReference>
<keyword evidence="5" id="KW-0411">Iron-sulfur</keyword>
<organism evidence="8 9">
    <name type="scientific">Desulfosarcina ovata subsp. sediminis</name>
    <dbReference type="NCBI Taxonomy" id="885957"/>
    <lineage>
        <taxon>Bacteria</taxon>
        <taxon>Pseudomonadati</taxon>
        <taxon>Thermodesulfobacteriota</taxon>
        <taxon>Desulfobacteria</taxon>
        <taxon>Desulfobacterales</taxon>
        <taxon>Desulfosarcinaceae</taxon>
        <taxon>Desulfosarcina</taxon>
    </lineage>
</organism>
<dbReference type="GO" id="GO:0005829">
    <property type="term" value="C:cytosol"/>
    <property type="evidence" value="ECO:0007669"/>
    <property type="project" value="TreeGrafter"/>
</dbReference>
<dbReference type="GO" id="GO:0031419">
    <property type="term" value="F:cobalamin binding"/>
    <property type="evidence" value="ECO:0007669"/>
    <property type="project" value="InterPro"/>
</dbReference>
<dbReference type="KEGG" id="dov:DSCO28_24640"/>